<feature type="transmembrane region" description="Helical" evidence="7">
    <location>
        <begin position="227"/>
        <end position="251"/>
    </location>
</feature>
<dbReference type="Proteomes" id="UP000650833">
    <property type="component" value="Unassembled WGS sequence"/>
</dbReference>
<dbReference type="InterPro" id="IPR045069">
    <property type="entry name" value="MATE_euk"/>
</dbReference>
<feature type="transmembrane region" description="Helical" evidence="7">
    <location>
        <begin position="352"/>
        <end position="371"/>
    </location>
</feature>
<evidence type="ECO:0000256" key="5">
    <source>
        <dbReference type="ARBA" id="ARBA00023136"/>
    </source>
</evidence>
<keyword evidence="4 7" id="KW-1133">Transmembrane helix</keyword>
<name>A0A8H7QUG3_9FUNG</name>
<evidence type="ECO:0000313" key="8">
    <source>
        <dbReference type="EMBL" id="KAG2197985.1"/>
    </source>
</evidence>
<evidence type="ECO:0000256" key="2">
    <source>
        <dbReference type="ARBA" id="ARBA00010199"/>
    </source>
</evidence>
<evidence type="ECO:0000313" key="9">
    <source>
        <dbReference type="Proteomes" id="UP000650833"/>
    </source>
</evidence>
<comment type="similarity">
    <text evidence="2">Belongs to the multi antimicrobial extrusion (MATE) (TC 2.A.66.1) family.</text>
</comment>
<dbReference type="CDD" id="cd13132">
    <property type="entry name" value="MATE_eukaryotic"/>
    <property type="match status" value="1"/>
</dbReference>
<feature type="transmembrane region" description="Helical" evidence="7">
    <location>
        <begin position="422"/>
        <end position="442"/>
    </location>
</feature>
<sequence>MSKRIYHSKQQPDDASSISSSSVSLTLTESTPLIGKQHNLEDHTTVQQEFKWLIFNSLPIIGTYLLQNSFQLASIFTLGHLGSVELGASALASMFVNVSAWSIAYGTSTALDTLCSQSWTASKDKTVIGVHLQRAYLVLALLFVPIACVWLNATSIMLKFNQEPELAEFAGLFLKYLLPGAPAYIAFEATKRYLQAQGIMHASTCSMLVTAPLNFILNYMFVYTFNLGFIGAPLATSLSYWLMFFLLLAYIKFVKGSEGWGGWSRECLKDWWPFIKLASSGIVIICAEWTAFEISSLAASYLGTTDLAAQSILLTLSAATYTIPMGIAVAATNRVGNALGSRFSYRARIASLTALLFAVIFGLINSTFFLVTRTHIGYLFSSDPDVITTVARVLPLCAVFQVADGIASVGGGVIRGLGRQSIAAWLNLIVYYLIALPFGFYLTFKLNWALMGLWTGLSVALFLVAAGEVYFLCCVNWYKEVKRAQLRCKMDDDKLVDTTDQRRHFEA</sequence>
<dbReference type="InterPro" id="IPR002528">
    <property type="entry name" value="MATE_fam"/>
</dbReference>
<feature type="transmembrane region" description="Helical" evidence="7">
    <location>
        <begin position="199"/>
        <end position="221"/>
    </location>
</feature>
<dbReference type="EMBL" id="JAEPRC010000406">
    <property type="protein sequence ID" value="KAG2197985.1"/>
    <property type="molecule type" value="Genomic_DNA"/>
</dbReference>
<evidence type="ECO:0000256" key="6">
    <source>
        <dbReference type="SAM" id="MobiDB-lite"/>
    </source>
</evidence>
<evidence type="ECO:0000256" key="4">
    <source>
        <dbReference type="ARBA" id="ARBA00022989"/>
    </source>
</evidence>
<feature type="transmembrane region" description="Helical" evidence="7">
    <location>
        <begin position="454"/>
        <end position="478"/>
    </location>
</feature>
<feature type="transmembrane region" description="Helical" evidence="7">
    <location>
        <begin position="391"/>
        <end position="410"/>
    </location>
</feature>
<evidence type="ECO:0000256" key="3">
    <source>
        <dbReference type="ARBA" id="ARBA00022692"/>
    </source>
</evidence>
<dbReference type="Pfam" id="PF01554">
    <property type="entry name" value="MatE"/>
    <property type="match status" value="2"/>
</dbReference>
<organism evidence="8 9">
    <name type="scientific">Mucor plumbeus</name>
    <dbReference type="NCBI Taxonomy" id="97098"/>
    <lineage>
        <taxon>Eukaryota</taxon>
        <taxon>Fungi</taxon>
        <taxon>Fungi incertae sedis</taxon>
        <taxon>Mucoromycota</taxon>
        <taxon>Mucoromycotina</taxon>
        <taxon>Mucoromycetes</taxon>
        <taxon>Mucorales</taxon>
        <taxon>Mucorineae</taxon>
        <taxon>Mucoraceae</taxon>
        <taxon>Mucor</taxon>
    </lineage>
</organism>
<comment type="subcellular location">
    <subcellularLocation>
        <location evidence="1">Membrane</location>
        <topology evidence="1">Multi-pass membrane protein</topology>
    </subcellularLocation>
</comment>
<keyword evidence="5 7" id="KW-0472">Membrane</keyword>
<evidence type="ECO:0008006" key="10">
    <source>
        <dbReference type="Google" id="ProtNLM"/>
    </source>
</evidence>
<feature type="transmembrane region" description="Helical" evidence="7">
    <location>
        <begin position="312"/>
        <end position="331"/>
    </location>
</feature>
<dbReference type="GO" id="GO:0015297">
    <property type="term" value="F:antiporter activity"/>
    <property type="evidence" value="ECO:0007669"/>
    <property type="project" value="InterPro"/>
</dbReference>
<feature type="transmembrane region" description="Helical" evidence="7">
    <location>
        <begin position="271"/>
        <end position="292"/>
    </location>
</feature>
<dbReference type="NCBIfam" id="TIGR00797">
    <property type="entry name" value="matE"/>
    <property type="match status" value="1"/>
</dbReference>
<comment type="caution">
    <text evidence="8">The sequence shown here is derived from an EMBL/GenBank/DDBJ whole genome shotgun (WGS) entry which is preliminary data.</text>
</comment>
<dbReference type="GO" id="GO:1990961">
    <property type="term" value="P:xenobiotic detoxification by transmembrane export across the plasma membrane"/>
    <property type="evidence" value="ECO:0007669"/>
    <property type="project" value="InterPro"/>
</dbReference>
<dbReference type="OrthoDB" id="2126698at2759"/>
<feature type="region of interest" description="Disordered" evidence="6">
    <location>
        <begin position="1"/>
        <end position="23"/>
    </location>
</feature>
<dbReference type="PANTHER" id="PTHR11206">
    <property type="entry name" value="MULTIDRUG RESISTANCE PROTEIN"/>
    <property type="match status" value="1"/>
</dbReference>
<keyword evidence="9" id="KW-1185">Reference proteome</keyword>
<reference evidence="8" key="1">
    <citation type="submission" date="2020-12" db="EMBL/GenBank/DDBJ databases">
        <title>Metabolic potential, ecology and presence of endohyphal bacteria is reflected in genomic diversity of Mucoromycotina.</title>
        <authorList>
            <person name="Muszewska A."/>
            <person name="Okrasinska A."/>
            <person name="Steczkiewicz K."/>
            <person name="Drgas O."/>
            <person name="Orlowska M."/>
            <person name="Perlinska-Lenart U."/>
            <person name="Aleksandrzak-Piekarczyk T."/>
            <person name="Szatraj K."/>
            <person name="Zielenkiewicz U."/>
            <person name="Pilsyk S."/>
            <person name="Malc E."/>
            <person name="Mieczkowski P."/>
            <person name="Kruszewska J.S."/>
            <person name="Biernat P."/>
            <person name="Pawlowska J."/>
        </authorList>
    </citation>
    <scope>NUCLEOTIDE SEQUENCE</scope>
    <source>
        <strain evidence="8">CBS 226.32</strain>
    </source>
</reference>
<protein>
    <recommendedName>
        <fullName evidence="10">MATE efflux family protein</fullName>
    </recommendedName>
</protein>
<dbReference type="GO" id="GO:0042910">
    <property type="term" value="F:xenobiotic transmembrane transporter activity"/>
    <property type="evidence" value="ECO:0007669"/>
    <property type="project" value="InterPro"/>
</dbReference>
<feature type="transmembrane region" description="Helical" evidence="7">
    <location>
        <begin position="169"/>
        <end position="187"/>
    </location>
</feature>
<keyword evidence="3 7" id="KW-0812">Transmembrane</keyword>
<evidence type="ECO:0000256" key="1">
    <source>
        <dbReference type="ARBA" id="ARBA00004141"/>
    </source>
</evidence>
<dbReference type="AlphaFoldDB" id="A0A8H7QUG3"/>
<gene>
    <name evidence="8" type="ORF">INT46_002391</name>
</gene>
<feature type="transmembrane region" description="Helical" evidence="7">
    <location>
        <begin position="135"/>
        <end position="157"/>
    </location>
</feature>
<dbReference type="GO" id="GO:0016020">
    <property type="term" value="C:membrane"/>
    <property type="evidence" value="ECO:0007669"/>
    <property type="project" value="UniProtKB-SubCell"/>
</dbReference>
<evidence type="ECO:0000256" key="7">
    <source>
        <dbReference type="SAM" id="Phobius"/>
    </source>
</evidence>
<proteinExistence type="inferred from homology"/>
<accession>A0A8H7QUG3</accession>